<organism evidence="1 2">
    <name type="scientific">Skermanella aerolata</name>
    <dbReference type="NCBI Taxonomy" id="393310"/>
    <lineage>
        <taxon>Bacteria</taxon>
        <taxon>Pseudomonadati</taxon>
        <taxon>Pseudomonadota</taxon>
        <taxon>Alphaproteobacteria</taxon>
        <taxon>Rhodospirillales</taxon>
        <taxon>Azospirillaceae</taxon>
        <taxon>Skermanella</taxon>
    </lineage>
</organism>
<reference evidence="1 2" key="1">
    <citation type="submission" date="2019-07" db="EMBL/GenBank/DDBJ databases">
        <title>Whole genome shotgun sequence of Skermanella aerolata NBRC 106429.</title>
        <authorList>
            <person name="Hosoyama A."/>
            <person name="Uohara A."/>
            <person name="Ohji S."/>
            <person name="Ichikawa N."/>
        </authorList>
    </citation>
    <scope>NUCLEOTIDE SEQUENCE [LARGE SCALE GENOMIC DNA]</scope>
    <source>
        <strain evidence="1 2">NBRC 106429</strain>
    </source>
</reference>
<dbReference type="InterPro" id="IPR036105">
    <property type="entry name" value="DiNase_FeMo-co_biosyn_sf"/>
</dbReference>
<dbReference type="Gene3D" id="3.30.420.130">
    <property type="entry name" value="Dinitrogenase iron-molybdenum cofactor biosynthesis domain"/>
    <property type="match status" value="1"/>
</dbReference>
<dbReference type="EMBL" id="BJYZ01000015">
    <property type="protein sequence ID" value="GEO39355.1"/>
    <property type="molecule type" value="Genomic_DNA"/>
</dbReference>
<keyword evidence="2" id="KW-1185">Reference proteome</keyword>
<name>A0A512DSE4_9PROT</name>
<proteinExistence type="predicted"/>
<gene>
    <name evidence="1" type="ORF">SAE02_35030</name>
</gene>
<evidence type="ECO:0000313" key="1">
    <source>
        <dbReference type="EMBL" id="GEO39355.1"/>
    </source>
</evidence>
<dbReference type="Proteomes" id="UP000321523">
    <property type="component" value="Unassembled WGS sequence"/>
</dbReference>
<dbReference type="AlphaFoldDB" id="A0A512DSE4"/>
<evidence type="ECO:0000313" key="2">
    <source>
        <dbReference type="Proteomes" id="UP000321523"/>
    </source>
</evidence>
<protein>
    <recommendedName>
        <fullName evidence="3">Dinitrogenase iron-molybdenum cofactor biosynthesis domain-containing protein</fullName>
    </recommendedName>
</protein>
<evidence type="ECO:0008006" key="3">
    <source>
        <dbReference type="Google" id="ProtNLM"/>
    </source>
</evidence>
<dbReference type="SUPFAM" id="SSF53146">
    <property type="entry name" value="Nitrogenase accessory factor-like"/>
    <property type="match status" value="1"/>
</dbReference>
<sequence>MRFALTSLDLETVTPHAGRCRSFLVFEAEAGDEPVKVKDLLLAEDQIFHVFESDGPHPLDEVKVVITGNAREKFIKKCASRGIQAVLTSETDPVAAIKGFFAGTLPAPAPLPEKCDHDH</sequence>
<dbReference type="OrthoDB" id="9797941at2"/>
<comment type="caution">
    <text evidence="1">The sequence shown here is derived from an EMBL/GenBank/DDBJ whole genome shotgun (WGS) entry which is preliminary data.</text>
</comment>
<dbReference type="RefSeq" id="WP_044431003.1">
    <property type="nucleotide sequence ID" value="NZ_BJYZ01000015.1"/>
</dbReference>
<accession>A0A512DSE4</accession>